<sequence>MTKICFNACGCRYYNVDAYYRRKMEREVKKGSKKALETERTFHPLFRLELLREHERYKEEQLEELKHSMQSGMAQGQ</sequence>
<protein>
    <submittedName>
        <fullName evidence="1">Uncharacterized protein</fullName>
    </submittedName>
</protein>
<keyword evidence="2" id="KW-1185">Reference proteome</keyword>
<evidence type="ECO:0000313" key="2">
    <source>
        <dbReference type="Proteomes" id="UP001168098"/>
    </source>
</evidence>
<gene>
    <name evidence="1" type="ORF">PVL29_025392</name>
</gene>
<evidence type="ECO:0000313" key="1">
    <source>
        <dbReference type="EMBL" id="KAJ9671662.1"/>
    </source>
</evidence>
<dbReference type="AlphaFoldDB" id="A0AA39D740"/>
<name>A0AA39D740_VITRO</name>
<reference evidence="1 2" key="1">
    <citation type="journal article" date="2023" name="BMC Biotechnol.">
        <title>Vitis rotundifolia cv Carlos genome sequencing.</title>
        <authorList>
            <person name="Huff M."/>
            <person name="Hulse-Kemp A."/>
            <person name="Scheffler B."/>
            <person name="Youngblood R."/>
            <person name="Simpson S."/>
            <person name="Babiker E."/>
            <person name="Staton M."/>
        </authorList>
    </citation>
    <scope>NUCLEOTIDE SEQUENCE [LARGE SCALE GENOMIC DNA]</scope>
    <source>
        <tissue evidence="1">Leaf</tissue>
    </source>
</reference>
<dbReference type="PANTHER" id="PTHR34689">
    <property type="entry name" value="NUCLEIC ACID-BINDING PROTEIN"/>
    <property type="match status" value="1"/>
</dbReference>
<accession>A0AA39D740</accession>
<dbReference type="EMBL" id="JARBHA010000019">
    <property type="protein sequence ID" value="KAJ9671662.1"/>
    <property type="molecule type" value="Genomic_DNA"/>
</dbReference>
<comment type="caution">
    <text evidence="1">The sequence shown here is derived from an EMBL/GenBank/DDBJ whole genome shotgun (WGS) entry which is preliminary data.</text>
</comment>
<proteinExistence type="predicted"/>
<dbReference type="Proteomes" id="UP001168098">
    <property type="component" value="Unassembled WGS sequence"/>
</dbReference>
<organism evidence="1 2">
    <name type="scientific">Vitis rotundifolia</name>
    <name type="common">Muscadine grape</name>
    <dbReference type="NCBI Taxonomy" id="103349"/>
    <lineage>
        <taxon>Eukaryota</taxon>
        <taxon>Viridiplantae</taxon>
        <taxon>Streptophyta</taxon>
        <taxon>Embryophyta</taxon>
        <taxon>Tracheophyta</taxon>
        <taxon>Spermatophyta</taxon>
        <taxon>Magnoliopsida</taxon>
        <taxon>eudicotyledons</taxon>
        <taxon>Gunneridae</taxon>
        <taxon>Pentapetalae</taxon>
        <taxon>rosids</taxon>
        <taxon>Vitales</taxon>
        <taxon>Vitaceae</taxon>
        <taxon>Viteae</taxon>
        <taxon>Vitis</taxon>
    </lineage>
</organism>
<dbReference type="PANTHER" id="PTHR34689:SF1">
    <property type="entry name" value="NUCLEIC ACID-BINDING PROTEIN"/>
    <property type="match status" value="1"/>
</dbReference>